<evidence type="ECO:0000256" key="1">
    <source>
        <dbReference type="ARBA" id="ARBA00023172"/>
    </source>
</evidence>
<dbReference type="AlphaFoldDB" id="A0A7Z1MFW2"/>
<dbReference type="InterPro" id="IPR013762">
    <property type="entry name" value="Integrase-like_cat_sf"/>
</dbReference>
<dbReference type="InterPro" id="IPR011010">
    <property type="entry name" value="DNA_brk_join_enz"/>
</dbReference>
<organism evidence="2">
    <name type="scientific">Vibrio cyclitrophicus</name>
    <dbReference type="NCBI Taxonomy" id="47951"/>
    <lineage>
        <taxon>Bacteria</taxon>
        <taxon>Pseudomonadati</taxon>
        <taxon>Pseudomonadota</taxon>
        <taxon>Gammaproteobacteria</taxon>
        <taxon>Vibrionales</taxon>
        <taxon>Vibrionaceae</taxon>
        <taxon>Vibrio</taxon>
    </lineage>
</organism>
<gene>
    <name evidence="2" type="ORF">BCS90_24680</name>
</gene>
<evidence type="ECO:0000313" key="2">
    <source>
        <dbReference type="EMBL" id="PMP25277.1"/>
    </source>
</evidence>
<dbReference type="GO" id="GO:0006310">
    <property type="term" value="P:DNA recombination"/>
    <property type="evidence" value="ECO:0007669"/>
    <property type="project" value="UniProtKB-KW"/>
</dbReference>
<dbReference type="EMBL" id="MDBS01000057">
    <property type="protein sequence ID" value="PMP25277.1"/>
    <property type="molecule type" value="Genomic_DNA"/>
</dbReference>
<dbReference type="GO" id="GO:0003677">
    <property type="term" value="F:DNA binding"/>
    <property type="evidence" value="ECO:0007669"/>
    <property type="project" value="InterPro"/>
</dbReference>
<comment type="caution">
    <text evidence="2">The sequence shown here is derived from an EMBL/GenBank/DDBJ whole genome shotgun (WGS) entry which is preliminary data.</text>
</comment>
<reference evidence="2" key="1">
    <citation type="submission" date="2016-07" db="EMBL/GenBank/DDBJ databases">
        <authorList>
            <person name="Kauffman K."/>
            <person name="Arevalo P."/>
            <person name="Polz M.F."/>
        </authorList>
    </citation>
    <scope>NUCLEOTIDE SEQUENCE</scope>
    <source>
        <strain evidence="2">10N.222.46.E12</strain>
    </source>
</reference>
<keyword evidence="1" id="KW-0233">DNA recombination</keyword>
<dbReference type="SUPFAM" id="SSF56349">
    <property type="entry name" value="DNA breaking-rejoining enzymes"/>
    <property type="match status" value="1"/>
</dbReference>
<dbReference type="Gene3D" id="1.10.443.10">
    <property type="entry name" value="Intergrase catalytic core"/>
    <property type="match status" value="1"/>
</dbReference>
<proteinExistence type="predicted"/>
<protein>
    <submittedName>
        <fullName evidence="2">Integrase</fullName>
    </submittedName>
</protein>
<name>A0A7Z1MFW2_9VIBR</name>
<reference evidence="2" key="2">
    <citation type="journal article" date="2018" name="Nature">
        <title>A major lineage of non-tailed dsDNA viruses as unrecognized killers of marine bacteria.</title>
        <authorList>
            <person name="Kauffman K.M."/>
            <person name="Hussain F.A."/>
            <person name="Yang J."/>
            <person name="Arevalo P."/>
            <person name="Brown J.M."/>
            <person name="Chang W.K."/>
            <person name="VanInsberghe D."/>
            <person name="Elsherbini J."/>
            <person name="Sharma R.S."/>
            <person name="Cutler M.B."/>
            <person name="Kelly L."/>
            <person name="Polz M.F."/>
        </authorList>
    </citation>
    <scope>NUCLEOTIDE SEQUENCE</scope>
    <source>
        <strain evidence="2">10N.222.46.E12</strain>
    </source>
</reference>
<accession>A0A7Z1MFW2</accession>
<dbReference type="GO" id="GO:0015074">
    <property type="term" value="P:DNA integration"/>
    <property type="evidence" value="ECO:0007669"/>
    <property type="project" value="InterPro"/>
</dbReference>
<sequence length="305" mass="35540">MFSKAKRQRIKLEKQTSKFYNFHYRAIGENKTKNKEKIHSFMTLFRHIEVTARIMDKIGIKRVKQLSCEMANQYIESQRNNIAAKSLRNERKVLQRIIDIYEPGERVVIQGDLLEREWVNRAYTYEQVEQIMMHQRERMQLSTAIAFSAGLRARELLTLRRLDEAQPSKSRKWRNDLFKGLNGVKYIVEGKGGLKRVVTLPSELSNILETKRLSTPIIVEDRKCKITTYYDIAGGKKFSDAFSQRSKSVLGWSHGAHGLRYSYAQERMSHSISNETYQDRKAIVSQELGHFRASITTHYLCAGAR</sequence>